<evidence type="ECO:0000256" key="3">
    <source>
        <dbReference type="ARBA" id="ARBA00012438"/>
    </source>
</evidence>
<dbReference type="PRINTS" id="PR00344">
    <property type="entry name" value="BCTRLSENSOR"/>
</dbReference>
<dbReference type="InterPro" id="IPR036641">
    <property type="entry name" value="HPT_dom_sf"/>
</dbReference>
<feature type="modified residue" description="4-aspartylphosphate" evidence="16">
    <location>
        <position position="1011"/>
    </location>
</feature>
<evidence type="ECO:0000256" key="14">
    <source>
        <dbReference type="ARBA" id="ARBA00023012"/>
    </source>
</evidence>
<keyword evidence="10" id="KW-0547">Nucleotide-binding</keyword>
<dbReference type="InterPro" id="IPR005467">
    <property type="entry name" value="His_kinase_dom"/>
</dbReference>
<evidence type="ECO:0000259" key="18">
    <source>
        <dbReference type="PROSITE" id="PS50109"/>
    </source>
</evidence>
<keyword evidence="6 16" id="KW-0597">Phosphoprotein</keyword>
<keyword evidence="9 17" id="KW-0732">Signal</keyword>
<dbReference type="SUPFAM" id="SSF52172">
    <property type="entry name" value="CheY-like"/>
    <property type="match status" value="1"/>
</dbReference>
<dbReference type="GO" id="GO:0009927">
    <property type="term" value="F:histidine phosphotransfer kinase activity"/>
    <property type="evidence" value="ECO:0007669"/>
    <property type="project" value="TreeGrafter"/>
</dbReference>
<dbReference type="CDD" id="cd00130">
    <property type="entry name" value="PAS"/>
    <property type="match status" value="1"/>
</dbReference>
<dbReference type="Proteomes" id="UP000515680">
    <property type="component" value="Chromosome"/>
</dbReference>
<feature type="domain" description="Response regulatory" evidence="19">
    <location>
        <begin position="962"/>
        <end position="1081"/>
    </location>
</feature>
<dbReference type="SMART" id="SM00388">
    <property type="entry name" value="HisKA"/>
    <property type="match status" value="1"/>
</dbReference>
<dbReference type="Gene3D" id="1.10.287.130">
    <property type="match status" value="1"/>
</dbReference>
<dbReference type="InterPro" id="IPR000700">
    <property type="entry name" value="PAS-assoc_C"/>
</dbReference>
<sequence>MGRYLTCLFIVALALACHPAHAHQNRPKALNLLTRSSLKPVLPMLTPTQRQWLAEKQELVIGTSFPDYPPFDITTGGRDYQGLTAEYAGLIGIALGLKVRVLGFDSRQSAIEALKHGRIDLLGSANGYEAVAGLALSRPYAIDQPVLVTREHERRVLDDELKGLRLSMLYHYLSPKEVLSAYPKAELLAFRSSTLALNAVAFGQADVFIGDTISTHYQLNRGHLPPLRMASFGKHEAIGFSFALRRQDTILKEVIDATLESQTPIMAASIFKRWGAGSDYLLTDRKLQLSAGEEQWLREHPVMRVAINETAAPVSYFDSNGNFRGIAADLLDLIRLRTGLRFEIERASGIRDMLARLKDGRADVIAAISSDEKHDGALHISRPYLESTYVLVTRAGSDQAASLEHLQNRQVAITRDSIMAGLLSARYPKISKIETDSPFFSIALLSSGEVDAAITTLIDANHALAGNPDLVIRSTIGSEPATVAMATNSQAHALASILDKALQSISPEELGVINNRWGGYRLHDDVYWREFRRLALKFLLAVGLLLLLALIWNAHLRWQIRQRKCAERALNDQLEFMRALLNGTPHPMYVRDREGRLQSCNDSYLQAVDAQTDEVMGKRLDESPGADREYTQQMEADYEQVMAAGTPLILDRPLRMGGRELTIYHWILPYRDSLGEVQGIIGGWIDISDRRELVQELRLAKQRADDANRAKSTFLATISHEIRTPMNAVIGMLELAVRRADRGQLDRPSLEVAYHSAKDLLGLIGDILDIVRIESGHLCLSPESVDPSVLVESVARVFAGLARQKDLALQVVIAPNARCHALLDPLRFKQVLSNLVSNAIKFTDQGQIQINLLVNEDTDRDGPCLELKVRDTGIGIHEEALKELFNPFVQANPHSEGARAGTGLGLAISHSLSEMMGGTLSIKSLPGVGTQVTLVMPLQRVEAPPVTTPLVQDVETPNSGLNVLVIDDHPANLLLMEQQLSFLGLSLSVASDGREGLEKWRAGGFDVVILDCNMPQMNGYQVAEAIRAIERQRDWPRCLILGYTANAQPEVRQRCLDVGMDDCLLKPIGLHTLNQRLAGIEPSWHASPRRRASKRLTLEGLSAIVGDDPDSRTRLLNALLESLIQDLATLMAIDPKDARAIAAQAHKILSTARMLEARDLMEACEALEQETLPLAQLKLRRQVLARHMRRTEKALARHLQHPARAG</sequence>
<dbReference type="Gene3D" id="1.20.120.160">
    <property type="entry name" value="HPT domain"/>
    <property type="match status" value="1"/>
</dbReference>
<dbReference type="PROSITE" id="PS51257">
    <property type="entry name" value="PROKAR_LIPOPROTEIN"/>
    <property type="match status" value="1"/>
</dbReference>
<dbReference type="NCBIfam" id="TIGR00229">
    <property type="entry name" value="sensory_box"/>
    <property type="match status" value="1"/>
</dbReference>
<dbReference type="RefSeq" id="WP_182815938.1">
    <property type="nucleotide sequence ID" value="NZ_AP022227.1"/>
</dbReference>
<evidence type="ECO:0000256" key="15">
    <source>
        <dbReference type="ARBA" id="ARBA00023136"/>
    </source>
</evidence>
<dbReference type="InterPro" id="IPR003661">
    <property type="entry name" value="HisK_dim/P_dom"/>
</dbReference>
<dbReference type="InterPro" id="IPR035965">
    <property type="entry name" value="PAS-like_dom_sf"/>
</dbReference>
<gene>
    <name evidence="22" type="ORF">WP8W18C01_35100</name>
</gene>
<dbReference type="SUPFAM" id="SSF55874">
    <property type="entry name" value="ATPase domain of HSP90 chaperone/DNA topoisomerase II/histidine kinase"/>
    <property type="match status" value="1"/>
</dbReference>
<evidence type="ECO:0000313" key="22">
    <source>
        <dbReference type="EMBL" id="BBT41169.1"/>
    </source>
</evidence>
<feature type="chain" id="PRO_5027996881" description="histidine kinase" evidence="17">
    <location>
        <begin position="23"/>
        <end position="1206"/>
    </location>
</feature>
<dbReference type="PANTHER" id="PTHR43047">
    <property type="entry name" value="TWO-COMPONENT HISTIDINE PROTEIN KINASE"/>
    <property type="match status" value="1"/>
</dbReference>
<evidence type="ECO:0000256" key="10">
    <source>
        <dbReference type="ARBA" id="ARBA00022741"/>
    </source>
</evidence>
<dbReference type="PANTHER" id="PTHR43047:SF72">
    <property type="entry name" value="OSMOSENSING HISTIDINE PROTEIN KINASE SLN1"/>
    <property type="match status" value="1"/>
</dbReference>
<dbReference type="Gene3D" id="3.40.50.2300">
    <property type="match status" value="1"/>
</dbReference>
<dbReference type="SMART" id="SM00387">
    <property type="entry name" value="HATPase_c"/>
    <property type="match status" value="1"/>
</dbReference>
<evidence type="ECO:0000259" key="21">
    <source>
        <dbReference type="PROSITE" id="PS50113"/>
    </source>
</evidence>
<dbReference type="SUPFAM" id="SSF47226">
    <property type="entry name" value="Histidine-containing phosphotransfer domain, HPT domain"/>
    <property type="match status" value="1"/>
</dbReference>
<dbReference type="Pfam" id="PF02518">
    <property type="entry name" value="HATPase_c"/>
    <property type="match status" value="1"/>
</dbReference>
<dbReference type="CDD" id="cd13707">
    <property type="entry name" value="PBP2_BvgS_D2"/>
    <property type="match status" value="1"/>
</dbReference>
<dbReference type="CDD" id="cd00082">
    <property type="entry name" value="HisKA"/>
    <property type="match status" value="1"/>
</dbReference>
<dbReference type="FunFam" id="3.30.565.10:FF:000010">
    <property type="entry name" value="Sensor histidine kinase RcsC"/>
    <property type="match status" value="1"/>
</dbReference>
<dbReference type="InterPro" id="IPR036890">
    <property type="entry name" value="HATPase_C_sf"/>
</dbReference>
<dbReference type="InterPro" id="IPR049871">
    <property type="entry name" value="BvgS-like_periplasmic2"/>
</dbReference>
<reference evidence="22 23" key="1">
    <citation type="submission" date="2019-12" db="EMBL/GenBank/DDBJ databases">
        <title>complete genome sequences of Pseudomonas putida str. WP8-W18-CRE-01 isolated from wastewater treatment plant effluent.</title>
        <authorList>
            <person name="Sekizuka T."/>
            <person name="Itokawa K."/>
            <person name="Yatsu K."/>
            <person name="Inamine Y."/>
            <person name="Kuroda M."/>
        </authorList>
    </citation>
    <scope>NUCLEOTIDE SEQUENCE [LARGE SCALE GENOMIC DNA]</scope>
    <source>
        <strain evidence="22 23">WP8-W18-CRE-01</strain>
    </source>
</reference>
<dbReference type="GO" id="GO:0005524">
    <property type="term" value="F:ATP binding"/>
    <property type="evidence" value="ECO:0007669"/>
    <property type="project" value="UniProtKB-KW"/>
</dbReference>
<feature type="signal peptide" evidence="17">
    <location>
        <begin position="1"/>
        <end position="22"/>
    </location>
</feature>
<dbReference type="SMART" id="SM00091">
    <property type="entry name" value="PAS"/>
    <property type="match status" value="1"/>
</dbReference>
<evidence type="ECO:0000256" key="11">
    <source>
        <dbReference type="ARBA" id="ARBA00022777"/>
    </source>
</evidence>
<dbReference type="InterPro" id="IPR001638">
    <property type="entry name" value="Solute-binding_3/MltF_N"/>
</dbReference>
<comment type="subcellular location">
    <subcellularLocation>
        <location evidence="2">Cell inner membrane</location>
        <topology evidence="2">Multi-pass membrane protein</topology>
    </subcellularLocation>
</comment>
<dbReference type="InterPro" id="IPR004358">
    <property type="entry name" value="Sig_transdc_His_kin-like_C"/>
</dbReference>
<dbReference type="AlphaFoldDB" id="A0A6S5U3M9"/>
<dbReference type="Pfam" id="PF00497">
    <property type="entry name" value="SBP_bac_3"/>
    <property type="match status" value="2"/>
</dbReference>
<accession>A0A6S5U3M9</accession>
<keyword evidence="8" id="KW-0812">Transmembrane</keyword>
<evidence type="ECO:0000256" key="17">
    <source>
        <dbReference type="SAM" id="SignalP"/>
    </source>
</evidence>
<comment type="catalytic activity">
    <reaction evidence="1">
        <text>ATP + protein L-histidine = ADP + protein N-phospho-L-histidine.</text>
        <dbReference type="EC" id="2.7.13.3"/>
    </reaction>
</comment>
<dbReference type="Pfam" id="PF08448">
    <property type="entry name" value="PAS_4"/>
    <property type="match status" value="1"/>
</dbReference>
<dbReference type="SUPFAM" id="SSF47384">
    <property type="entry name" value="Homodimeric domain of signal transducing histidine kinase"/>
    <property type="match status" value="1"/>
</dbReference>
<dbReference type="SUPFAM" id="SSF55785">
    <property type="entry name" value="PYP-like sensor domain (PAS domain)"/>
    <property type="match status" value="1"/>
</dbReference>
<evidence type="ECO:0000256" key="12">
    <source>
        <dbReference type="ARBA" id="ARBA00022840"/>
    </source>
</evidence>
<dbReference type="EC" id="2.7.13.3" evidence="3"/>
<keyword evidence="12" id="KW-0067">ATP-binding</keyword>
<feature type="domain" description="PAS" evidence="20">
    <location>
        <begin position="573"/>
        <end position="645"/>
    </location>
</feature>
<evidence type="ECO:0000256" key="13">
    <source>
        <dbReference type="ARBA" id="ARBA00022989"/>
    </source>
</evidence>
<evidence type="ECO:0000259" key="19">
    <source>
        <dbReference type="PROSITE" id="PS50110"/>
    </source>
</evidence>
<dbReference type="InterPro" id="IPR000014">
    <property type="entry name" value="PAS"/>
</dbReference>
<evidence type="ECO:0000313" key="23">
    <source>
        <dbReference type="Proteomes" id="UP000515680"/>
    </source>
</evidence>
<dbReference type="GO" id="GO:0005886">
    <property type="term" value="C:plasma membrane"/>
    <property type="evidence" value="ECO:0007669"/>
    <property type="project" value="UniProtKB-SubCell"/>
</dbReference>
<dbReference type="Pfam" id="PF00512">
    <property type="entry name" value="HisKA"/>
    <property type="match status" value="1"/>
</dbReference>
<organism evidence="22 23">
    <name type="scientific">Pseudomonas putida</name>
    <name type="common">Arthrobacter siderocapsulatus</name>
    <dbReference type="NCBI Taxonomy" id="303"/>
    <lineage>
        <taxon>Bacteria</taxon>
        <taxon>Pseudomonadati</taxon>
        <taxon>Pseudomonadota</taxon>
        <taxon>Gammaproteobacteria</taxon>
        <taxon>Pseudomonadales</taxon>
        <taxon>Pseudomonadaceae</taxon>
        <taxon>Pseudomonas</taxon>
    </lineage>
</organism>
<dbReference type="InterPro" id="IPR008207">
    <property type="entry name" value="Sig_transdc_His_kin_Hpt_dom"/>
</dbReference>
<dbReference type="PROSITE" id="PS50109">
    <property type="entry name" value="HIS_KIN"/>
    <property type="match status" value="1"/>
</dbReference>
<keyword evidence="14" id="KW-0902">Two-component regulatory system</keyword>
<dbReference type="Pfam" id="PF00072">
    <property type="entry name" value="Response_reg"/>
    <property type="match status" value="1"/>
</dbReference>
<proteinExistence type="predicted"/>
<evidence type="ECO:0000256" key="5">
    <source>
        <dbReference type="ARBA" id="ARBA00022519"/>
    </source>
</evidence>
<dbReference type="PROSITE" id="PS50110">
    <property type="entry name" value="RESPONSE_REGULATORY"/>
    <property type="match status" value="1"/>
</dbReference>
<evidence type="ECO:0000256" key="9">
    <source>
        <dbReference type="ARBA" id="ARBA00022729"/>
    </source>
</evidence>
<keyword evidence="15" id="KW-0472">Membrane</keyword>
<feature type="domain" description="Histidine kinase" evidence="18">
    <location>
        <begin position="717"/>
        <end position="940"/>
    </location>
</feature>
<feature type="domain" description="PAC" evidence="21">
    <location>
        <begin position="644"/>
        <end position="699"/>
    </location>
</feature>
<dbReference type="Gene3D" id="3.30.450.20">
    <property type="entry name" value="PAS domain"/>
    <property type="match status" value="1"/>
</dbReference>
<dbReference type="CDD" id="cd13705">
    <property type="entry name" value="PBP2_BvgS_D1"/>
    <property type="match status" value="1"/>
</dbReference>
<dbReference type="SMART" id="SM00448">
    <property type="entry name" value="REC"/>
    <property type="match status" value="1"/>
</dbReference>
<evidence type="ECO:0000256" key="2">
    <source>
        <dbReference type="ARBA" id="ARBA00004429"/>
    </source>
</evidence>
<evidence type="ECO:0000256" key="6">
    <source>
        <dbReference type="ARBA" id="ARBA00022553"/>
    </source>
</evidence>
<dbReference type="InterPro" id="IPR003594">
    <property type="entry name" value="HATPase_dom"/>
</dbReference>
<dbReference type="InterPro" id="IPR013656">
    <property type="entry name" value="PAS_4"/>
</dbReference>
<dbReference type="Pfam" id="PF01627">
    <property type="entry name" value="Hpt"/>
    <property type="match status" value="1"/>
</dbReference>
<keyword evidence="5" id="KW-0997">Cell inner membrane</keyword>
<dbReference type="PROSITE" id="PS50113">
    <property type="entry name" value="PAC"/>
    <property type="match status" value="1"/>
</dbReference>
<keyword evidence="4" id="KW-1003">Cell membrane</keyword>
<evidence type="ECO:0000259" key="20">
    <source>
        <dbReference type="PROSITE" id="PS50112"/>
    </source>
</evidence>
<dbReference type="Gene3D" id="3.30.565.10">
    <property type="entry name" value="Histidine kinase-like ATPase, C-terminal domain"/>
    <property type="match status" value="1"/>
</dbReference>
<dbReference type="PROSITE" id="PS50112">
    <property type="entry name" value="PAS"/>
    <property type="match status" value="1"/>
</dbReference>
<keyword evidence="13" id="KW-1133">Transmembrane helix</keyword>
<evidence type="ECO:0000256" key="8">
    <source>
        <dbReference type="ARBA" id="ARBA00022692"/>
    </source>
</evidence>
<evidence type="ECO:0000256" key="16">
    <source>
        <dbReference type="PROSITE-ProRule" id="PRU00169"/>
    </source>
</evidence>
<protein>
    <recommendedName>
        <fullName evidence="3">histidine kinase</fullName>
        <ecNumber evidence="3">2.7.13.3</ecNumber>
    </recommendedName>
</protein>
<keyword evidence="11 22" id="KW-0418">Kinase</keyword>
<dbReference type="InterPro" id="IPR036097">
    <property type="entry name" value="HisK_dim/P_sf"/>
</dbReference>
<name>A0A6S5U3M9_PSEPU</name>
<dbReference type="InterPro" id="IPR011006">
    <property type="entry name" value="CheY-like_superfamily"/>
</dbReference>
<dbReference type="Gene3D" id="3.40.190.10">
    <property type="entry name" value="Periplasmic binding protein-like II"/>
    <property type="match status" value="4"/>
</dbReference>
<keyword evidence="7" id="KW-0808">Transferase</keyword>
<evidence type="ECO:0000256" key="4">
    <source>
        <dbReference type="ARBA" id="ARBA00022475"/>
    </source>
</evidence>
<dbReference type="GO" id="GO:0000155">
    <property type="term" value="F:phosphorelay sensor kinase activity"/>
    <property type="evidence" value="ECO:0007669"/>
    <property type="project" value="InterPro"/>
</dbReference>
<dbReference type="CDD" id="cd16922">
    <property type="entry name" value="HATPase_EvgS-ArcB-TorS-like"/>
    <property type="match status" value="1"/>
</dbReference>
<dbReference type="InterPro" id="IPR001789">
    <property type="entry name" value="Sig_transdc_resp-reg_receiver"/>
</dbReference>
<dbReference type="InterPro" id="IPR049870">
    <property type="entry name" value="BvgS-like_periplasmic1"/>
</dbReference>
<dbReference type="CDD" id="cd17546">
    <property type="entry name" value="REC_hyHK_CKI1_RcsC-like"/>
    <property type="match status" value="1"/>
</dbReference>
<evidence type="ECO:0000256" key="7">
    <source>
        <dbReference type="ARBA" id="ARBA00022679"/>
    </source>
</evidence>
<dbReference type="EMBL" id="AP022227">
    <property type="protein sequence ID" value="BBT41169.1"/>
    <property type="molecule type" value="Genomic_DNA"/>
</dbReference>
<dbReference type="SUPFAM" id="SSF53850">
    <property type="entry name" value="Periplasmic binding protein-like II"/>
    <property type="match status" value="2"/>
</dbReference>
<evidence type="ECO:0000256" key="1">
    <source>
        <dbReference type="ARBA" id="ARBA00000085"/>
    </source>
</evidence>
<dbReference type="SMART" id="SM00062">
    <property type="entry name" value="PBPb"/>
    <property type="match status" value="2"/>
</dbReference>